<gene>
    <name evidence="2" type="ORF">B0H16DRAFT_1736836</name>
</gene>
<name>A0AAD7MNN3_9AGAR</name>
<protein>
    <submittedName>
        <fullName evidence="2">Uncharacterized protein</fullName>
    </submittedName>
</protein>
<feature type="compositionally biased region" description="Polar residues" evidence="1">
    <location>
        <begin position="82"/>
        <end position="101"/>
    </location>
</feature>
<reference evidence="2" key="1">
    <citation type="submission" date="2023-03" db="EMBL/GenBank/DDBJ databases">
        <title>Massive genome expansion in bonnet fungi (Mycena s.s.) driven by repeated elements and novel gene families across ecological guilds.</title>
        <authorList>
            <consortium name="Lawrence Berkeley National Laboratory"/>
            <person name="Harder C.B."/>
            <person name="Miyauchi S."/>
            <person name="Viragh M."/>
            <person name="Kuo A."/>
            <person name="Thoen E."/>
            <person name="Andreopoulos B."/>
            <person name="Lu D."/>
            <person name="Skrede I."/>
            <person name="Drula E."/>
            <person name="Henrissat B."/>
            <person name="Morin E."/>
            <person name="Kohler A."/>
            <person name="Barry K."/>
            <person name="LaButti K."/>
            <person name="Morin E."/>
            <person name="Salamov A."/>
            <person name="Lipzen A."/>
            <person name="Mereny Z."/>
            <person name="Hegedus B."/>
            <person name="Baldrian P."/>
            <person name="Stursova M."/>
            <person name="Weitz H."/>
            <person name="Taylor A."/>
            <person name="Grigoriev I.V."/>
            <person name="Nagy L.G."/>
            <person name="Martin F."/>
            <person name="Kauserud H."/>
        </authorList>
    </citation>
    <scope>NUCLEOTIDE SEQUENCE</scope>
    <source>
        <strain evidence="2">CBHHK182m</strain>
    </source>
</reference>
<feature type="region of interest" description="Disordered" evidence="1">
    <location>
        <begin position="82"/>
        <end position="113"/>
    </location>
</feature>
<evidence type="ECO:0000313" key="3">
    <source>
        <dbReference type="Proteomes" id="UP001215598"/>
    </source>
</evidence>
<accession>A0AAD7MNN3</accession>
<organism evidence="2 3">
    <name type="scientific">Mycena metata</name>
    <dbReference type="NCBI Taxonomy" id="1033252"/>
    <lineage>
        <taxon>Eukaryota</taxon>
        <taxon>Fungi</taxon>
        <taxon>Dikarya</taxon>
        <taxon>Basidiomycota</taxon>
        <taxon>Agaricomycotina</taxon>
        <taxon>Agaricomycetes</taxon>
        <taxon>Agaricomycetidae</taxon>
        <taxon>Agaricales</taxon>
        <taxon>Marasmiineae</taxon>
        <taxon>Mycenaceae</taxon>
        <taxon>Mycena</taxon>
    </lineage>
</organism>
<keyword evidence="3" id="KW-1185">Reference proteome</keyword>
<dbReference type="EMBL" id="JARKIB010000204">
    <property type="protein sequence ID" value="KAJ7724233.1"/>
    <property type="molecule type" value="Genomic_DNA"/>
</dbReference>
<dbReference type="Proteomes" id="UP001215598">
    <property type="component" value="Unassembled WGS sequence"/>
</dbReference>
<sequence>MRSISSSDADASRKRIVLYTMSAVRLFETAVVSPRHYRVVSHFLEFLAGHEPEEHHTTNSETSSHFTAVSDTSGCETDAYSTWSTSSSHDCASDIGGSSVSEMEGPTSTDDDVAMGAVRPVGFNDLPPEIGLEVIRDMAYIDKSNLSMASLASAAVVSESLRTAAARILLQFGLRFPDIRLMLTATGSLICGSAVSAIFRTLPLSDAEDLNFATASGQGPRVVDFIILGSGYKLTENKYNKMPGIARSWSLRKGTSRINILESVSTNALDVVTFFHTTCVYGAWTGNGLWHGYPAETSAGITITTRSKFPLRSSASSHRSMWTVLHKYMDRGFTIMLNEYAAPHRCGTDLNCPATLRTSDDAGCSYTAFPDWHYTSDAVPHHVTCWSMGGTGCPQGILHRPGGAISSSTAVADDRWKNTLRLFMNSSVAPDVDSFGASVDNEGTNEKLRKYLKKADGPLGIDKFLGELSKLVKSEAEKDDSE</sequence>
<evidence type="ECO:0000256" key="1">
    <source>
        <dbReference type="SAM" id="MobiDB-lite"/>
    </source>
</evidence>
<evidence type="ECO:0000313" key="2">
    <source>
        <dbReference type="EMBL" id="KAJ7724233.1"/>
    </source>
</evidence>
<comment type="caution">
    <text evidence="2">The sequence shown here is derived from an EMBL/GenBank/DDBJ whole genome shotgun (WGS) entry which is preliminary data.</text>
</comment>
<proteinExistence type="predicted"/>
<dbReference type="AlphaFoldDB" id="A0AAD7MNN3"/>